<accession>A0AAD7IU37</accession>
<proteinExistence type="predicted"/>
<evidence type="ECO:0000313" key="1">
    <source>
        <dbReference type="EMBL" id="KAJ7749784.1"/>
    </source>
</evidence>
<name>A0AAD7IU37_9AGAR</name>
<dbReference type="Proteomes" id="UP001215280">
    <property type="component" value="Unassembled WGS sequence"/>
</dbReference>
<protein>
    <submittedName>
        <fullName evidence="1">Uncharacterized protein</fullName>
    </submittedName>
</protein>
<dbReference type="AlphaFoldDB" id="A0AAD7IU37"/>
<organism evidence="1 2">
    <name type="scientific">Mycena maculata</name>
    <dbReference type="NCBI Taxonomy" id="230809"/>
    <lineage>
        <taxon>Eukaryota</taxon>
        <taxon>Fungi</taxon>
        <taxon>Dikarya</taxon>
        <taxon>Basidiomycota</taxon>
        <taxon>Agaricomycotina</taxon>
        <taxon>Agaricomycetes</taxon>
        <taxon>Agaricomycetidae</taxon>
        <taxon>Agaricales</taxon>
        <taxon>Marasmiineae</taxon>
        <taxon>Mycenaceae</taxon>
        <taxon>Mycena</taxon>
    </lineage>
</organism>
<evidence type="ECO:0000313" key="2">
    <source>
        <dbReference type="Proteomes" id="UP001215280"/>
    </source>
</evidence>
<sequence>MANDIPICIRDTSMDLQHRPIYGLRPTISFGGANDSFTPSRSTNPSGNPIVGVDISAHEADSLSVLPISMEGLGRLPVYEPFNWAADPFANITPQSRGTLLGYDAGGDDWAGYLTNVDGLTCICHPAWDCLACPRPCVADFRVFLMFLALNCGKQLSSRSRSDRSSTSSLVKGAQMMTRRRQLDGGMVEKREWRFTGRNYRWWHG</sequence>
<comment type="caution">
    <text evidence="1">The sequence shown here is derived from an EMBL/GenBank/DDBJ whole genome shotgun (WGS) entry which is preliminary data.</text>
</comment>
<dbReference type="EMBL" id="JARJLG010000084">
    <property type="protein sequence ID" value="KAJ7749784.1"/>
    <property type="molecule type" value="Genomic_DNA"/>
</dbReference>
<reference evidence="1" key="1">
    <citation type="submission" date="2023-03" db="EMBL/GenBank/DDBJ databases">
        <title>Massive genome expansion in bonnet fungi (Mycena s.s.) driven by repeated elements and novel gene families across ecological guilds.</title>
        <authorList>
            <consortium name="Lawrence Berkeley National Laboratory"/>
            <person name="Harder C.B."/>
            <person name="Miyauchi S."/>
            <person name="Viragh M."/>
            <person name="Kuo A."/>
            <person name="Thoen E."/>
            <person name="Andreopoulos B."/>
            <person name="Lu D."/>
            <person name="Skrede I."/>
            <person name="Drula E."/>
            <person name="Henrissat B."/>
            <person name="Morin E."/>
            <person name="Kohler A."/>
            <person name="Barry K."/>
            <person name="LaButti K."/>
            <person name="Morin E."/>
            <person name="Salamov A."/>
            <person name="Lipzen A."/>
            <person name="Mereny Z."/>
            <person name="Hegedus B."/>
            <person name="Baldrian P."/>
            <person name="Stursova M."/>
            <person name="Weitz H."/>
            <person name="Taylor A."/>
            <person name="Grigoriev I.V."/>
            <person name="Nagy L.G."/>
            <person name="Martin F."/>
            <person name="Kauserud H."/>
        </authorList>
    </citation>
    <scope>NUCLEOTIDE SEQUENCE</scope>
    <source>
        <strain evidence="1">CBHHK188m</strain>
    </source>
</reference>
<keyword evidence="2" id="KW-1185">Reference proteome</keyword>
<gene>
    <name evidence="1" type="ORF">DFH07DRAFT_775282</name>
</gene>